<keyword evidence="1" id="KW-0732">Signal</keyword>
<dbReference type="SUPFAM" id="SSF54897">
    <property type="entry name" value="Protease propeptides/inhibitors"/>
    <property type="match status" value="1"/>
</dbReference>
<reference evidence="3 4" key="1">
    <citation type="journal article" date="2014" name="Proc. Natl. Acad. Sci. U.S.A.">
        <title>Trajectory and genomic determinants of fungal-pathogen speciation and host adaptation.</title>
        <authorList>
            <person name="Hu X."/>
            <person name="Xiao G."/>
            <person name="Zheng P."/>
            <person name="Shang Y."/>
            <person name="Su Y."/>
            <person name="Zhang X."/>
            <person name="Liu X."/>
            <person name="Zhan S."/>
            <person name="St Leger R.J."/>
            <person name="Wang C."/>
        </authorList>
    </citation>
    <scope>NUCLEOTIDE SEQUENCE [LARGE SCALE GENOMIC DNA]</scope>
    <source>
        <strain evidence="3 4">ARSEF 549</strain>
    </source>
</reference>
<dbReference type="VEuPathDB" id="FungiDB:MAN_01639"/>
<dbReference type="GO" id="GO:0008240">
    <property type="term" value="F:tripeptidyl-peptidase activity"/>
    <property type="evidence" value="ECO:0007669"/>
    <property type="project" value="TreeGrafter"/>
</dbReference>
<accession>A0A0B4F4V9</accession>
<sequence length="135" mass="15108">MIFRINLVTFLAVTKLFLMACEATEQWERIPGGWNVASKPPPDTIATFTLALNMENIDFLASELLDISDTKSPNYGKYWDQADVYSRFAPSNTTVSATLDWLVGGGVHNYTVDWIYIDFTTTIATADSLLNASYH</sequence>
<feature type="domain" description="Peptidase S53 activation" evidence="2">
    <location>
        <begin position="31"/>
        <end position="135"/>
    </location>
</feature>
<feature type="signal peptide" evidence="1">
    <location>
        <begin position="1"/>
        <end position="23"/>
    </location>
</feature>
<dbReference type="InterPro" id="IPR015366">
    <property type="entry name" value="S53_propep"/>
</dbReference>
<dbReference type="InterPro" id="IPR050819">
    <property type="entry name" value="Tripeptidyl-peptidase_I"/>
</dbReference>
<feature type="non-terminal residue" evidence="3">
    <location>
        <position position="1"/>
    </location>
</feature>
<feature type="chain" id="PRO_5002103656" evidence="1">
    <location>
        <begin position="24"/>
        <end position="135"/>
    </location>
</feature>
<evidence type="ECO:0000256" key="1">
    <source>
        <dbReference type="SAM" id="SignalP"/>
    </source>
</evidence>
<dbReference type="HOGENOM" id="CLU_1886235_0_0_1"/>
<dbReference type="EMBL" id="AZNF01000002">
    <property type="protein sequence ID" value="KID69125.1"/>
    <property type="molecule type" value="Genomic_DNA"/>
</dbReference>
<dbReference type="PANTHER" id="PTHR14218:SF34">
    <property type="entry name" value="TRIPEPTIDYL-PEPTIDASE SED4"/>
    <property type="match status" value="1"/>
</dbReference>
<comment type="caution">
    <text evidence="3">The sequence shown here is derived from an EMBL/GenBank/DDBJ whole genome shotgun (WGS) entry which is preliminary data.</text>
</comment>
<evidence type="ECO:0000259" key="2">
    <source>
        <dbReference type="SMART" id="SM00944"/>
    </source>
</evidence>
<name>A0A0B4F4V9_METAF</name>
<protein>
    <submittedName>
        <fullName evidence="3">Tripeptidyl peptidase A</fullName>
    </submittedName>
</protein>
<organism evidence="3 4">
    <name type="scientific">Metarhizium anisopliae (strain ARSEF 549)</name>
    <dbReference type="NCBI Taxonomy" id="3151832"/>
    <lineage>
        <taxon>Eukaryota</taxon>
        <taxon>Fungi</taxon>
        <taxon>Dikarya</taxon>
        <taxon>Ascomycota</taxon>
        <taxon>Pezizomycotina</taxon>
        <taxon>Sordariomycetes</taxon>
        <taxon>Hypocreomycetidae</taxon>
        <taxon>Hypocreales</taxon>
        <taxon>Clavicipitaceae</taxon>
        <taxon>Metarhizium</taxon>
    </lineage>
</organism>
<dbReference type="SMART" id="SM00944">
    <property type="entry name" value="Pro-kuma_activ"/>
    <property type="match status" value="1"/>
</dbReference>
<dbReference type="Proteomes" id="UP000031186">
    <property type="component" value="Unassembled WGS sequence"/>
</dbReference>
<dbReference type="CDD" id="cd11377">
    <property type="entry name" value="Pro-peptidase_S53"/>
    <property type="match status" value="1"/>
</dbReference>
<gene>
    <name evidence="3" type="ORF">MAN_01639</name>
</gene>
<proteinExistence type="predicted"/>
<dbReference type="Pfam" id="PF09286">
    <property type="entry name" value="Pro-kuma_activ"/>
    <property type="match status" value="1"/>
</dbReference>
<dbReference type="AlphaFoldDB" id="A0A0B4F4V9"/>
<keyword evidence="4" id="KW-1185">Reference proteome</keyword>
<dbReference type="GO" id="GO:0006508">
    <property type="term" value="P:proteolysis"/>
    <property type="evidence" value="ECO:0007669"/>
    <property type="project" value="TreeGrafter"/>
</dbReference>
<evidence type="ECO:0000313" key="3">
    <source>
        <dbReference type="EMBL" id="KID69125.1"/>
    </source>
</evidence>
<dbReference type="GO" id="GO:0004175">
    <property type="term" value="F:endopeptidase activity"/>
    <property type="evidence" value="ECO:0007669"/>
    <property type="project" value="TreeGrafter"/>
</dbReference>
<dbReference type="PANTHER" id="PTHR14218">
    <property type="entry name" value="PROTEASE S8 TRIPEPTIDYL PEPTIDASE I CLN2"/>
    <property type="match status" value="1"/>
</dbReference>
<evidence type="ECO:0000313" key="4">
    <source>
        <dbReference type="Proteomes" id="UP000031186"/>
    </source>
</evidence>